<dbReference type="PANTHER" id="PTHR11776:SF7">
    <property type="entry name" value="PHOSPHORIBOSYLTRANSFERASE DOMAIN-CONTAINING PROTEIN"/>
    <property type="match status" value="1"/>
</dbReference>
<dbReference type="VEuPathDB" id="TriTrypDB:LdCL_260006000"/>
<organism evidence="17 18">
    <name type="scientific">Leishmania donovani</name>
    <dbReference type="NCBI Taxonomy" id="5661"/>
    <lineage>
        <taxon>Eukaryota</taxon>
        <taxon>Discoba</taxon>
        <taxon>Euglenozoa</taxon>
        <taxon>Kinetoplastea</taxon>
        <taxon>Metakinetoplastina</taxon>
        <taxon>Trypanosomatida</taxon>
        <taxon>Trypanosomatidae</taxon>
        <taxon>Leishmaniinae</taxon>
        <taxon>Leishmania</taxon>
    </lineage>
</organism>
<keyword evidence="9" id="KW-0328">Glycosyltransferase</keyword>
<dbReference type="Gene3D" id="3.40.50.2020">
    <property type="match status" value="1"/>
</dbReference>
<feature type="domain" description="Phosphoribosyltransferase" evidence="16">
    <location>
        <begin position="45"/>
        <end position="200"/>
    </location>
</feature>
<comment type="subcellular location">
    <subcellularLocation>
        <location evidence="3">Cytoplasm</location>
    </subcellularLocation>
    <subcellularLocation>
        <location evidence="2">Membrane</location>
        <topology evidence="2">Multi-pass membrane protein</topology>
    </subcellularLocation>
</comment>
<evidence type="ECO:0000256" key="7">
    <source>
        <dbReference type="ARBA" id="ARBA00011893"/>
    </source>
</evidence>
<comment type="subunit">
    <text evidence="6">Homodimer.</text>
</comment>
<gene>
    <name evidence="17" type="ORF">CGC20_4645</name>
</gene>
<dbReference type="CDD" id="cd06223">
    <property type="entry name" value="PRTases_typeI"/>
    <property type="match status" value="1"/>
</dbReference>
<keyword evidence="10 17" id="KW-0808">Transferase</keyword>
<dbReference type="Proteomes" id="UP000318821">
    <property type="component" value="Unassembled WGS sequence"/>
</dbReference>
<dbReference type="GO" id="GO:0016020">
    <property type="term" value="C:membrane"/>
    <property type="evidence" value="ECO:0007669"/>
    <property type="project" value="UniProtKB-SubCell"/>
</dbReference>
<proteinExistence type="inferred from homology"/>
<evidence type="ECO:0000256" key="2">
    <source>
        <dbReference type="ARBA" id="ARBA00004141"/>
    </source>
</evidence>
<keyword evidence="14 15" id="KW-0472">Membrane</keyword>
<dbReference type="PANTHER" id="PTHR11776">
    <property type="entry name" value="ADENINE PHOSPHORIBOSYLTRANSFERASE"/>
    <property type="match status" value="1"/>
</dbReference>
<evidence type="ECO:0000313" key="18">
    <source>
        <dbReference type="Proteomes" id="UP000318821"/>
    </source>
</evidence>
<dbReference type="EC" id="2.4.2.7" evidence="7"/>
<evidence type="ECO:0000256" key="12">
    <source>
        <dbReference type="ARBA" id="ARBA00022726"/>
    </source>
</evidence>
<evidence type="ECO:0000256" key="10">
    <source>
        <dbReference type="ARBA" id="ARBA00022679"/>
    </source>
</evidence>
<dbReference type="VEuPathDB" id="TriTrypDB:LdBPK_260120.1"/>
<dbReference type="VEuPathDB" id="TriTrypDB:LDHU3_26.0180"/>
<dbReference type="VEuPathDB" id="TriTrypDB:LdBPK_260110.1"/>
<dbReference type="VEuPathDB" id="TriTrypDB:LDHU3_26.0190"/>
<dbReference type="AlphaFoldDB" id="A0A504XSF9"/>
<comment type="caution">
    <text evidence="17">The sequence shown here is derived from an EMBL/GenBank/DDBJ whole genome shotgun (WGS) entry which is preliminary data.</text>
</comment>
<evidence type="ECO:0000256" key="14">
    <source>
        <dbReference type="ARBA" id="ARBA00023136"/>
    </source>
</evidence>
<dbReference type="InterPro" id="IPR050120">
    <property type="entry name" value="Adenine_PRTase"/>
</dbReference>
<evidence type="ECO:0000256" key="4">
    <source>
        <dbReference type="ARBA" id="ARBA00004659"/>
    </source>
</evidence>
<evidence type="ECO:0000256" key="1">
    <source>
        <dbReference type="ARBA" id="ARBA00000868"/>
    </source>
</evidence>
<dbReference type="InterPro" id="IPR029057">
    <property type="entry name" value="PRTase-like"/>
</dbReference>
<evidence type="ECO:0000256" key="15">
    <source>
        <dbReference type="SAM" id="Phobius"/>
    </source>
</evidence>
<keyword evidence="11 15" id="KW-0812">Transmembrane</keyword>
<keyword evidence="13 15" id="KW-1133">Transmembrane helix</keyword>
<evidence type="ECO:0000256" key="13">
    <source>
        <dbReference type="ARBA" id="ARBA00022989"/>
    </source>
</evidence>
<evidence type="ECO:0000256" key="6">
    <source>
        <dbReference type="ARBA" id="ARBA00011738"/>
    </source>
</evidence>
<dbReference type="InterPro" id="IPR035952">
    <property type="entry name" value="Rhomboid-like_sf"/>
</dbReference>
<dbReference type="Gene3D" id="1.20.1540.10">
    <property type="entry name" value="Rhomboid-like"/>
    <property type="match status" value="1"/>
</dbReference>
<feature type="transmembrane region" description="Helical" evidence="15">
    <location>
        <begin position="581"/>
        <end position="598"/>
    </location>
</feature>
<keyword evidence="12" id="KW-0660">Purine salvage</keyword>
<accession>A0A504XSF9</accession>
<dbReference type="VEuPathDB" id="TriTrypDB:LdCL_260006700"/>
<dbReference type="InterPro" id="IPR000836">
    <property type="entry name" value="PRTase_dom"/>
</dbReference>
<dbReference type="GO" id="GO:0006166">
    <property type="term" value="P:purine ribonucleoside salvage"/>
    <property type="evidence" value="ECO:0007669"/>
    <property type="project" value="UniProtKB-KW"/>
</dbReference>
<protein>
    <recommendedName>
        <fullName evidence="7">adenine phosphoribosyltransferase</fullName>
        <ecNumber evidence="7">2.4.2.7</ecNumber>
    </recommendedName>
</protein>
<evidence type="ECO:0000256" key="8">
    <source>
        <dbReference type="ARBA" id="ARBA00022490"/>
    </source>
</evidence>
<evidence type="ECO:0000256" key="9">
    <source>
        <dbReference type="ARBA" id="ARBA00022676"/>
    </source>
</evidence>
<evidence type="ECO:0000256" key="5">
    <source>
        <dbReference type="ARBA" id="ARBA00008391"/>
    </source>
</evidence>
<name>A0A504XSF9_LEIDO</name>
<comment type="similarity">
    <text evidence="5">Belongs to the purine/pyrimidine phosphoribosyltransferase family.</text>
</comment>
<dbReference type="Pfam" id="PF00156">
    <property type="entry name" value="Pribosyltran"/>
    <property type="match status" value="1"/>
</dbReference>
<sequence length="622" mass="68970">MPFKEVSPNSFLLDDSHALSQLLKKSYRWYSPVFSPRNVPRFADVSSITESPETLKAIRDFLVQRYRAMSPAPTHILGFDARGFLFGPMIAVELEIPFVLMRKADKNAGLLIRSEPYEKEYKEAAPEVMTIRYGSIGKGSRVVLIDDVLATGGTALSGLQLVEASDAVVVEMVSILSIPFLKAAEKIHSTANSRYKDIKFISLLSDDALTEENCGDSKNYTVDDAAGYDITISGNVKFKRRSQSTKAAVLTARHASKGGLVEVGPHHCVLNPLLVLSKVLVDAAQFTTSVSPPLMRIPRLYDVSSTTESAALFKRRAARPRGLLSRDRDDISENALIKEGEDKLPAERKSMDILSYKRYIKSRMPTPLALPSLLIRAGATVLRDSDPATMPSRITGSIMAMALTTDQTLFILYHSNSYAANPVMLRSSKPMVMRDVFLTRSSAFYPNPLSCLYVTNGTDCVVNCVMAWAVAKPLTEVLGWRHAMAVYVGAGLFSSFAYVFAAQVSRTKTNSPFDCNATSNGAYAGYATLSLMMRGCYIPYLKRVPVMWAGVPYLLKCTYDEYVSPRLVERRRAGDIELRNWGFVGGVFFTLIYSSLFFRTRKDFSLARKFFQNLPSRVAVGK</sequence>
<evidence type="ECO:0000259" key="16">
    <source>
        <dbReference type="Pfam" id="PF00156"/>
    </source>
</evidence>
<dbReference type="GO" id="GO:0005737">
    <property type="term" value="C:cytoplasm"/>
    <property type="evidence" value="ECO:0007669"/>
    <property type="project" value="UniProtKB-SubCell"/>
</dbReference>
<dbReference type="SUPFAM" id="SSF53271">
    <property type="entry name" value="PRTase-like"/>
    <property type="match status" value="1"/>
</dbReference>
<dbReference type="EMBL" id="RHLD01000018">
    <property type="protein sequence ID" value="TPP51912.1"/>
    <property type="molecule type" value="Genomic_DNA"/>
</dbReference>
<keyword evidence="8" id="KW-0963">Cytoplasm</keyword>
<evidence type="ECO:0000256" key="11">
    <source>
        <dbReference type="ARBA" id="ARBA00022692"/>
    </source>
</evidence>
<evidence type="ECO:0000256" key="3">
    <source>
        <dbReference type="ARBA" id="ARBA00004496"/>
    </source>
</evidence>
<comment type="catalytic activity">
    <reaction evidence="1">
        <text>AMP + diphosphate = 5-phospho-alpha-D-ribose 1-diphosphate + adenine</text>
        <dbReference type="Rhea" id="RHEA:16609"/>
        <dbReference type="ChEBI" id="CHEBI:16708"/>
        <dbReference type="ChEBI" id="CHEBI:33019"/>
        <dbReference type="ChEBI" id="CHEBI:58017"/>
        <dbReference type="ChEBI" id="CHEBI:456215"/>
        <dbReference type="EC" id="2.4.2.7"/>
    </reaction>
</comment>
<reference evidence="18" key="1">
    <citation type="submission" date="2019-02" db="EMBL/GenBank/DDBJ databases">
        <title>FDA dAtabase for Regulatory Grade micrObial Sequences (FDA-ARGOS): Supporting development and validation of Infectious Disease Dx tests.</title>
        <authorList>
            <person name="Duncan R."/>
            <person name="Fisher C."/>
            <person name="Tallon L."/>
            <person name="Sadzewicz L."/>
            <person name="Sengamalay N."/>
            <person name="Ott S."/>
            <person name="Godinez A."/>
            <person name="Nagaraj S."/>
            <person name="Vavikolanu K."/>
            <person name="Vyas G."/>
            <person name="Nadendla S."/>
            <person name="Aluvathingal J."/>
            <person name="Sichtig H."/>
        </authorList>
    </citation>
    <scope>NUCLEOTIDE SEQUENCE [LARGE SCALE GENOMIC DNA]</scope>
    <source>
        <strain evidence="18">FDAARGOS_360</strain>
    </source>
</reference>
<dbReference type="GO" id="GO:0003999">
    <property type="term" value="F:adenine phosphoribosyltransferase activity"/>
    <property type="evidence" value="ECO:0007669"/>
    <property type="project" value="UniProtKB-EC"/>
</dbReference>
<evidence type="ECO:0000313" key="17">
    <source>
        <dbReference type="EMBL" id="TPP51912.1"/>
    </source>
</evidence>
<dbReference type="FunFam" id="3.40.50.2020:FF:000092">
    <property type="entry name" value="Adenine phosphoribosyltransferase"/>
    <property type="match status" value="1"/>
</dbReference>
<comment type="pathway">
    <text evidence="4">Purine metabolism; AMP biosynthesis via salvage pathway; AMP from adenine: step 1/1.</text>
</comment>
<dbReference type="SUPFAM" id="SSF144091">
    <property type="entry name" value="Rhomboid-like"/>
    <property type="match status" value="1"/>
</dbReference>